<evidence type="ECO:0000313" key="3">
    <source>
        <dbReference type="EMBL" id="KAF2323126.1"/>
    </source>
</evidence>
<gene>
    <name evidence="3" type="ORF">GH714_033569</name>
</gene>
<dbReference type="PANTHER" id="PTHR34222:SF33">
    <property type="entry name" value="RETROTRANSPOSON GAG DOMAIN-CONTAINING PROTEIN"/>
    <property type="match status" value="1"/>
</dbReference>
<comment type="caution">
    <text evidence="3">The sequence shown here is derived from an EMBL/GenBank/DDBJ whole genome shotgun (WGS) entry which is preliminary data.</text>
</comment>
<evidence type="ECO:0000256" key="1">
    <source>
        <dbReference type="SAM" id="MobiDB-lite"/>
    </source>
</evidence>
<evidence type="ECO:0000259" key="2">
    <source>
        <dbReference type="Pfam" id="PF22936"/>
    </source>
</evidence>
<dbReference type="Pfam" id="PF22936">
    <property type="entry name" value="Pol_BBD"/>
    <property type="match status" value="1"/>
</dbReference>
<sequence>MGLDNHRFGAMRSQILNSESMTDIDRIYAQAVREERHNTIIPSLEAKLFEAAAFHAGGSRYVRDPNKTSCSHCGKLGHDKASCWENIRYPTDHQGRRSSRGNKGRQGSTSLSAMANSAQLNLISPTSNVGKAEEEFQGTTFSAIDQHIHKSKESLGNSLLTKEVVNQLFDLFKEKQAQDAMTGNILHEPKLSWILDSGSSHHMTSDSSVIENLYHLKIPLQIRVPNGDIILVQQARTVHLAPNFILHNVLYALTFTCNLISVRQLTEDLHCVVTCSSRFCLIQAHTLKRLIGVGELRNGVYYLKGMAHKSGTALIASSGSDVPPYFSDVIITDETHHVEPRERMSTSRVESTQHAPKMNEPRSEVNLEINTMTHGETEAMTLDGVVDHELAIAPHREHGVTNENEEKEDELQEQVVMDVRPKRAIKMPKKLTCAMLYQ</sequence>
<dbReference type="InterPro" id="IPR054722">
    <property type="entry name" value="PolX-like_BBD"/>
</dbReference>
<reference evidence="3 4" key="1">
    <citation type="journal article" date="2020" name="Mol. Plant">
        <title>The Chromosome-Based Rubber Tree Genome Provides New Insights into Spurge Genome Evolution and Rubber Biosynthesis.</title>
        <authorList>
            <person name="Liu J."/>
            <person name="Shi C."/>
            <person name="Shi C.C."/>
            <person name="Li W."/>
            <person name="Zhang Q.J."/>
            <person name="Zhang Y."/>
            <person name="Li K."/>
            <person name="Lu H.F."/>
            <person name="Shi C."/>
            <person name="Zhu S.T."/>
            <person name="Xiao Z.Y."/>
            <person name="Nan H."/>
            <person name="Yue Y."/>
            <person name="Zhu X.G."/>
            <person name="Wu Y."/>
            <person name="Hong X.N."/>
            <person name="Fan G.Y."/>
            <person name="Tong Y."/>
            <person name="Zhang D."/>
            <person name="Mao C.L."/>
            <person name="Liu Y.L."/>
            <person name="Hao S.J."/>
            <person name="Liu W.Q."/>
            <person name="Lv M.Q."/>
            <person name="Zhang H.B."/>
            <person name="Liu Y."/>
            <person name="Hu-Tang G.R."/>
            <person name="Wang J.P."/>
            <person name="Wang J.H."/>
            <person name="Sun Y.H."/>
            <person name="Ni S.B."/>
            <person name="Chen W.B."/>
            <person name="Zhang X.C."/>
            <person name="Jiao Y.N."/>
            <person name="Eichler E.E."/>
            <person name="Li G.H."/>
            <person name="Liu X."/>
            <person name="Gao L.Z."/>
        </authorList>
    </citation>
    <scope>NUCLEOTIDE SEQUENCE [LARGE SCALE GENOMIC DNA]</scope>
    <source>
        <strain evidence="4">cv. GT1</strain>
        <tissue evidence="3">Leaf</tissue>
    </source>
</reference>
<keyword evidence="4" id="KW-1185">Reference proteome</keyword>
<organism evidence="3 4">
    <name type="scientific">Hevea brasiliensis</name>
    <name type="common">Para rubber tree</name>
    <name type="synonym">Siphonia brasiliensis</name>
    <dbReference type="NCBI Taxonomy" id="3981"/>
    <lineage>
        <taxon>Eukaryota</taxon>
        <taxon>Viridiplantae</taxon>
        <taxon>Streptophyta</taxon>
        <taxon>Embryophyta</taxon>
        <taxon>Tracheophyta</taxon>
        <taxon>Spermatophyta</taxon>
        <taxon>Magnoliopsida</taxon>
        <taxon>eudicotyledons</taxon>
        <taxon>Gunneridae</taxon>
        <taxon>Pentapetalae</taxon>
        <taxon>rosids</taxon>
        <taxon>fabids</taxon>
        <taxon>Malpighiales</taxon>
        <taxon>Euphorbiaceae</taxon>
        <taxon>Crotonoideae</taxon>
        <taxon>Micrandreae</taxon>
        <taxon>Hevea</taxon>
    </lineage>
</organism>
<feature type="region of interest" description="Disordered" evidence="1">
    <location>
        <begin position="338"/>
        <end position="360"/>
    </location>
</feature>
<name>A0A6A6NDT8_HEVBR</name>
<proteinExistence type="predicted"/>
<dbReference type="AlphaFoldDB" id="A0A6A6NDT8"/>
<feature type="domain" description="Retrovirus-related Pol polyprotein from transposon TNT 1-94-like beta-barrel" evidence="2">
    <location>
        <begin position="193"/>
        <end position="267"/>
    </location>
</feature>
<dbReference type="EMBL" id="JAAGAX010000002">
    <property type="protein sequence ID" value="KAF2323126.1"/>
    <property type="molecule type" value="Genomic_DNA"/>
</dbReference>
<dbReference type="Proteomes" id="UP000467840">
    <property type="component" value="Chromosome 11"/>
</dbReference>
<accession>A0A6A6NDT8</accession>
<dbReference type="PANTHER" id="PTHR34222">
    <property type="entry name" value="GAG_PRE-INTEGRS DOMAIN-CONTAINING PROTEIN"/>
    <property type="match status" value="1"/>
</dbReference>
<evidence type="ECO:0000313" key="4">
    <source>
        <dbReference type="Proteomes" id="UP000467840"/>
    </source>
</evidence>
<protein>
    <recommendedName>
        <fullName evidence="2">Retrovirus-related Pol polyprotein from transposon TNT 1-94-like beta-barrel domain-containing protein</fullName>
    </recommendedName>
</protein>
<feature type="region of interest" description="Disordered" evidence="1">
    <location>
        <begin position="91"/>
        <end position="111"/>
    </location>
</feature>